<evidence type="ECO:0000313" key="1">
    <source>
        <dbReference type="EMBL" id="AYC29742.1"/>
    </source>
</evidence>
<accession>A0A385YW61</accession>
<sequence>MQFRKLQVALILIVAFIGSSYLEERDGDNSIARKVWNFSPTFQTNLLQAQSKVVGMFEEENEIPVTASWQENASRMSQFKTIQSFLDGYVITYDSTLSLSFPQDGLITYTGQNKNTGKTISIEFADDTSVTIGLLDHFEHLPYSAVSAGEYIASLNGENLYIQVQKDGKVLSKEETAQWLIAQDGR</sequence>
<organism evidence="1 2">
    <name type="scientific">Paenisporosarcina cavernae</name>
    <dbReference type="NCBI Taxonomy" id="2320858"/>
    <lineage>
        <taxon>Bacteria</taxon>
        <taxon>Bacillati</taxon>
        <taxon>Bacillota</taxon>
        <taxon>Bacilli</taxon>
        <taxon>Bacillales</taxon>
        <taxon>Caryophanaceae</taxon>
        <taxon>Paenisporosarcina</taxon>
    </lineage>
</organism>
<dbReference type="EMBL" id="CP032418">
    <property type="protein sequence ID" value="AYC29742.1"/>
    <property type="molecule type" value="Genomic_DNA"/>
</dbReference>
<protein>
    <recommendedName>
        <fullName evidence="3">Peptidase M23 domain-containing protein</fullName>
    </recommendedName>
</protein>
<dbReference type="AlphaFoldDB" id="A0A385YW61"/>
<gene>
    <name evidence="1" type="ORF">D3873_07490</name>
</gene>
<evidence type="ECO:0008006" key="3">
    <source>
        <dbReference type="Google" id="ProtNLM"/>
    </source>
</evidence>
<proteinExistence type="predicted"/>
<keyword evidence="2" id="KW-1185">Reference proteome</keyword>
<name>A0A385YW61_9BACL</name>
<dbReference type="KEGG" id="paek:D3873_07490"/>
<evidence type="ECO:0000313" key="2">
    <source>
        <dbReference type="Proteomes" id="UP000265725"/>
    </source>
</evidence>
<dbReference type="RefSeq" id="WP_119883480.1">
    <property type="nucleotide sequence ID" value="NZ_CP032418.1"/>
</dbReference>
<reference evidence="2" key="1">
    <citation type="submission" date="2018-09" db="EMBL/GenBank/DDBJ databases">
        <authorList>
            <person name="Zhu H."/>
        </authorList>
    </citation>
    <scope>NUCLEOTIDE SEQUENCE [LARGE SCALE GENOMIC DNA]</scope>
    <source>
        <strain evidence="2">K2R23-3</strain>
    </source>
</reference>
<dbReference type="OrthoDB" id="2965564at2"/>
<dbReference type="Proteomes" id="UP000265725">
    <property type="component" value="Chromosome"/>
</dbReference>